<proteinExistence type="inferred from homology"/>
<dbReference type="SUPFAM" id="SSF54001">
    <property type="entry name" value="Cysteine proteinases"/>
    <property type="match status" value="1"/>
</dbReference>
<keyword evidence="2" id="KW-0645">Protease</keyword>
<name>A0ABR3Q4L6_9TREE</name>
<feature type="domain" description="Ubiquitin-like protease family profile" evidence="5">
    <location>
        <begin position="155"/>
        <end position="323"/>
    </location>
</feature>
<gene>
    <name evidence="6" type="ORF">Q8F55_003670</name>
</gene>
<dbReference type="PANTHER" id="PTHR12606">
    <property type="entry name" value="SENTRIN/SUMO-SPECIFIC PROTEASE"/>
    <property type="match status" value="1"/>
</dbReference>
<evidence type="ECO:0000313" key="7">
    <source>
        <dbReference type="Proteomes" id="UP001565368"/>
    </source>
</evidence>
<keyword evidence="4" id="KW-0788">Thiol protease</keyword>
<evidence type="ECO:0000256" key="1">
    <source>
        <dbReference type="ARBA" id="ARBA00005234"/>
    </source>
</evidence>
<dbReference type="PROSITE" id="PS50600">
    <property type="entry name" value="ULP_PROTEASE"/>
    <property type="match status" value="1"/>
</dbReference>
<dbReference type="Proteomes" id="UP001565368">
    <property type="component" value="Unassembled WGS sequence"/>
</dbReference>
<dbReference type="Pfam" id="PF02902">
    <property type="entry name" value="Peptidase_C48"/>
    <property type="match status" value="1"/>
</dbReference>
<evidence type="ECO:0000256" key="4">
    <source>
        <dbReference type="ARBA" id="ARBA00022807"/>
    </source>
</evidence>
<evidence type="ECO:0000256" key="2">
    <source>
        <dbReference type="ARBA" id="ARBA00022670"/>
    </source>
</evidence>
<comment type="caution">
    <text evidence="6">The sequence shown here is derived from an EMBL/GenBank/DDBJ whole genome shotgun (WGS) entry which is preliminary data.</text>
</comment>
<protein>
    <recommendedName>
        <fullName evidence="5">Ubiquitin-like protease family profile domain-containing protein</fullName>
    </recommendedName>
</protein>
<evidence type="ECO:0000256" key="3">
    <source>
        <dbReference type="ARBA" id="ARBA00022801"/>
    </source>
</evidence>
<dbReference type="GeneID" id="95984713"/>
<keyword evidence="3" id="KW-0378">Hydrolase</keyword>
<evidence type="ECO:0000313" key="6">
    <source>
        <dbReference type="EMBL" id="KAL1409674.1"/>
    </source>
</evidence>
<keyword evidence="7" id="KW-1185">Reference proteome</keyword>
<dbReference type="RefSeq" id="XP_069209618.1">
    <property type="nucleotide sequence ID" value="XM_069352200.1"/>
</dbReference>
<organism evidence="6 7">
    <name type="scientific">Vanrija albida</name>
    <dbReference type="NCBI Taxonomy" id="181172"/>
    <lineage>
        <taxon>Eukaryota</taxon>
        <taxon>Fungi</taxon>
        <taxon>Dikarya</taxon>
        <taxon>Basidiomycota</taxon>
        <taxon>Agaricomycotina</taxon>
        <taxon>Tremellomycetes</taxon>
        <taxon>Trichosporonales</taxon>
        <taxon>Trichosporonaceae</taxon>
        <taxon>Vanrija</taxon>
    </lineage>
</organism>
<dbReference type="Gene3D" id="3.40.395.10">
    <property type="entry name" value="Adenoviral Proteinase, Chain A"/>
    <property type="match status" value="1"/>
</dbReference>
<dbReference type="InterPro" id="IPR038765">
    <property type="entry name" value="Papain-like_cys_pep_sf"/>
</dbReference>
<dbReference type="PANTHER" id="PTHR12606:SF141">
    <property type="entry name" value="GH15225P-RELATED"/>
    <property type="match status" value="1"/>
</dbReference>
<comment type="similarity">
    <text evidence="1">Belongs to the peptidase C48 family.</text>
</comment>
<evidence type="ECO:0000259" key="5">
    <source>
        <dbReference type="PROSITE" id="PS50600"/>
    </source>
</evidence>
<reference evidence="6 7" key="1">
    <citation type="submission" date="2023-08" db="EMBL/GenBank/DDBJ databases">
        <title>Annotated Genome Sequence of Vanrija albida AlHP1.</title>
        <authorList>
            <person name="Herzog R."/>
        </authorList>
    </citation>
    <scope>NUCLEOTIDE SEQUENCE [LARGE SCALE GENOMIC DNA]</scope>
    <source>
        <strain evidence="6 7">AlHP1</strain>
    </source>
</reference>
<accession>A0ABR3Q4L6</accession>
<sequence>MLQRHKEQAILSGDPHVAKSFSRVQAAYQQDLTKTSRHATRPFATHVGLPPADLSAALGSLNLDNRKPLDETLQGRPVSKSIPKVVKRDQRPAAPPLDVVKGHVYTQLREQDREAERQVRERLQPRIPKDVTDDQAAIIEKRLRDHAFEAILGTATLSASSLQRLRPNTWLNDEVMNFYAEMINTRAKLDKRPLHCMNTFFFEKLSSVGYTEAKLARWTKRLKLDIFALDKLLIPINHDNSHWVCAVINFKQRRIEYYDSLTDPDRRYKVFKTLRGYLESEHKEKKGSPFDLSNWRDQFDPNTPKQNNFTDCGVFACQTLESTARGRDLIKEKFEFNGNDMAFFRRLMLVEIASGELGKRPWGT</sequence>
<dbReference type="EMBL" id="JBBXJM010000003">
    <property type="protein sequence ID" value="KAL1409674.1"/>
    <property type="molecule type" value="Genomic_DNA"/>
</dbReference>
<dbReference type="InterPro" id="IPR003653">
    <property type="entry name" value="Peptidase_C48_C"/>
</dbReference>